<dbReference type="PROSITE" id="PS51969">
    <property type="entry name" value="CBM39"/>
    <property type="match status" value="1"/>
</dbReference>
<dbReference type="EMBL" id="CAXAJV020001293">
    <property type="protein sequence ID" value="CAL7943945.1"/>
    <property type="molecule type" value="Genomic_DNA"/>
</dbReference>
<dbReference type="InterPro" id="IPR050546">
    <property type="entry name" value="Glycosyl_Hydrlase_16"/>
</dbReference>
<dbReference type="InterPro" id="IPR013320">
    <property type="entry name" value="ConA-like_dom_sf"/>
</dbReference>
<comment type="caution">
    <text evidence="7">The sequence shown here is derived from an EMBL/GenBank/DDBJ whole genome shotgun (WGS) entry which is preliminary data.</text>
</comment>
<keyword evidence="4" id="KW-0472">Membrane</keyword>
<dbReference type="Gene3D" id="2.60.40.2140">
    <property type="entry name" value="Beta-1,3-glucan-recognition protein, N-terminal domain"/>
    <property type="match status" value="1"/>
</dbReference>
<name>A0ABP1NSD4_XYLVO</name>
<keyword evidence="2" id="KW-0399">Innate immunity</keyword>
<keyword evidence="3" id="KW-0391">Immunity</keyword>
<evidence type="ECO:0000256" key="2">
    <source>
        <dbReference type="ARBA" id="ARBA00022588"/>
    </source>
</evidence>
<evidence type="ECO:0008006" key="9">
    <source>
        <dbReference type="Google" id="ProtNLM"/>
    </source>
</evidence>
<accession>A0ABP1NSD4</accession>
<dbReference type="InterPro" id="IPR043030">
    <property type="entry name" value="BGBP_N_sf"/>
</dbReference>
<comment type="similarity">
    <text evidence="1">Belongs to the insect beta-1,3-glucan binding protein family.</text>
</comment>
<dbReference type="PANTHER" id="PTHR10963:SF60">
    <property type="entry name" value="GRAM-NEGATIVE BACTERIA-BINDING PROTEIN 1-RELATED"/>
    <property type="match status" value="1"/>
</dbReference>
<dbReference type="PROSITE" id="PS51762">
    <property type="entry name" value="GH16_2"/>
    <property type="match status" value="1"/>
</dbReference>
<feature type="domain" description="GH16" evidence="5">
    <location>
        <begin position="128"/>
        <end position="460"/>
    </location>
</feature>
<dbReference type="Pfam" id="PF00722">
    <property type="entry name" value="Glyco_hydro_16"/>
    <property type="match status" value="1"/>
</dbReference>
<dbReference type="Proteomes" id="UP001642520">
    <property type="component" value="Unassembled WGS sequence"/>
</dbReference>
<keyword evidence="4" id="KW-0812">Transmembrane</keyword>
<sequence>MSSYNILSNFLFIVLLLNFNFFISVNSYKLPKPKFEILKPQGIRISIPDTPGLRFFSFQGNINKAIALNQAGQISGEIYRKTNDKWIVEDQDVHLVDGDVIHYWIHVQVNEAVHEGEVQTWTVASRGEDQNIEKAETVTGELIFDDPFNTLNRSIWMYEVKAPLSPDYEFCVYHNEQHTFLTKIDSGKLRIKPVLLEDIYGENITTYGSLIVSDCTSIVPAECSRRATSFNILPPVLSSRLTTKESFSFRYGKIEIRAKFPEGDWLYPEMWLEPKYNSYGAGYSSGRVILGLARGNDNLINVSTGDIFDSRRLDYGFRIGTSTNVEDHFVSKIEREKPKWTKGFHVYTTIWNSNGFQFLVDGEEVGKLSPPSSGWMCGTNFDKMAPFDQEFYITIGVGVGGVRVFADGTISSGYKKPWRNISAKAMLQFWQARNKWLTSWKRENGQNIAFEIDYVRVWSL</sequence>
<dbReference type="Gene3D" id="2.60.120.200">
    <property type="match status" value="1"/>
</dbReference>
<keyword evidence="4" id="KW-1133">Transmembrane helix</keyword>
<dbReference type="InterPro" id="IPR031756">
    <property type="entry name" value="BGBP_N"/>
</dbReference>
<evidence type="ECO:0000313" key="8">
    <source>
        <dbReference type="Proteomes" id="UP001642520"/>
    </source>
</evidence>
<feature type="domain" description="CBM39" evidence="6">
    <location>
        <begin position="28"/>
        <end position="128"/>
    </location>
</feature>
<dbReference type="PANTHER" id="PTHR10963">
    <property type="entry name" value="GLYCOSYL HYDROLASE-RELATED"/>
    <property type="match status" value="1"/>
</dbReference>
<evidence type="ECO:0000256" key="3">
    <source>
        <dbReference type="ARBA" id="ARBA00022859"/>
    </source>
</evidence>
<reference evidence="7 8" key="1">
    <citation type="submission" date="2024-08" db="EMBL/GenBank/DDBJ databases">
        <authorList>
            <person name="Will J Nash"/>
            <person name="Angela Man"/>
            <person name="Seanna McTaggart"/>
            <person name="Kendall Baker"/>
            <person name="Tom Barker"/>
            <person name="Leah Catchpole"/>
            <person name="Alex Durrant"/>
            <person name="Karim Gharbi"/>
            <person name="Naomi Irish"/>
            <person name="Gemy Kaithakottil"/>
            <person name="Debby Ku"/>
            <person name="Aaliyah Providence"/>
            <person name="Felix Shaw"/>
            <person name="David Swarbreck"/>
            <person name="Chris Watkins"/>
            <person name="Ann M. McCartney"/>
            <person name="Giulio Formenti"/>
            <person name="Alice Mouton"/>
            <person name="Noel Vella"/>
            <person name="Bjorn M von Reumont"/>
            <person name="Adriana Vella"/>
            <person name="Wilfried Haerty"/>
        </authorList>
    </citation>
    <scope>NUCLEOTIDE SEQUENCE [LARGE SCALE GENOMIC DNA]</scope>
</reference>
<protein>
    <recommendedName>
        <fullName evidence="9">Beta-1,3-glucan-binding protein</fullName>
    </recommendedName>
</protein>
<dbReference type="InterPro" id="IPR000757">
    <property type="entry name" value="Beta-glucanase-like"/>
</dbReference>
<organism evidence="7 8">
    <name type="scientific">Xylocopa violacea</name>
    <name type="common">Violet carpenter bee</name>
    <name type="synonym">Apis violacea</name>
    <dbReference type="NCBI Taxonomy" id="135666"/>
    <lineage>
        <taxon>Eukaryota</taxon>
        <taxon>Metazoa</taxon>
        <taxon>Ecdysozoa</taxon>
        <taxon>Arthropoda</taxon>
        <taxon>Hexapoda</taxon>
        <taxon>Insecta</taxon>
        <taxon>Pterygota</taxon>
        <taxon>Neoptera</taxon>
        <taxon>Endopterygota</taxon>
        <taxon>Hymenoptera</taxon>
        <taxon>Apocrita</taxon>
        <taxon>Aculeata</taxon>
        <taxon>Apoidea</taxon>
        <taxon>Anthophila</taxon>
        <taxon>Apidae</taxon>
        <taxon>Xylocopa</taxon>
        <taxon>Xylocopa</taxon>
    </lineage>
</organism>
<gene>
    <name evidence="7" type="ORF">XYLVIOL_LOCUS6391</name>
</gene>
<dbReference type="Pfam" id="PF15886">
    <property type="entry name" value="CBM39"/>
    <property type="match status" value="1"/>
</dbReference>
<evidence type="ECO:0000313" key="7">
    <source>
        <dbReference type="EMBL" id="CAL7943945.1"/>
    </source>
</evidence>
<keyword evidence="8" id="KW-1185">Reference proteome</keyword>
<proteinExistence type="inferred from homology"/>
<feature type="transmembrane region" description="Helical" evidence="4">
    <location>
        <begin position="6"/>
        <end position="25"/>
    </location>
</feature>
<dbReference type="SUPFAM" id="SSF49899">
    <property type="entry name" value="Concanavalin A-like lectins/glucanases"/>
    <property type="match status" value="2"/>
</dbReference>
<evidence type="ECO:0000256" key="4">
    <source>
        <dbReference type="SAM" id="Phobius"/>
    </source>
</evidence>
<evidence type="ECO:0000259" key="5">
    <source>
        <dbReference type="PROSITE" id="PS51762"/>
    </source>
</evidence>
<evidence type="ECO:0000259" key="6">
    <source>
        <dbReference type="PROSITE" id="PS51969"/>
    </source>
</evidence>
<evidence type="ECO:0000256" key="1">
    <source>
        <dbReference type="ARBA" id="ARBA00008781"/>
    </source>
</evidence>